<dbReference type="RefSeq" id="XP_024718967.1">
    <property type="nucleotide sequence ID" value="XM_024862828.1"/>
</dbReference>
<sequence>MSELHSLESLEALHADLLALSESRLLNVERLGIQLEIHIQDFRALLDKKARNEQSRKSLETGKLDLDGGYSINDEFQQGAKKLADTLDLDELAAAQIFLEAQGESEATGRSLLTCSVVRFHQRRKVLLECLRLIFQLAADVDRDEIERDGLLQLIDQVVKSQGASNDSSRYIRRCLASMADIRSWLQKLAEIFNTGSVIGQQSDVTETIEYQRVSLVKQHELLGIIVFYLVKQNYTIVADFELVVDTLRKMDKFDSLLVHYVPALSAYISRFGGQEYGASIVDARALNEKFLGQADQNPWTLTYVHAAFRAWWLAEYSSWYGEHYDGSLPQSQLDEENRQRSRQFTEALKDGAFDFMLSVSADVKSSDWHDPARHGLRQWLQRKAPQLLSDSIPFADFFQVVLMEQLESFIEGFITNLPDVLRKLRLDEDEQRQLNNTHDHDLDLERFIVTISYTFEGRPKAALEAFWDVPDGALAGFMQWASRRASTPLVSAFCEMLQALSEDEECGAAAHQFLLDEGSQSSGKMRRTHSLTWNQIFKELNFFSAKIRDRPSVPQTYGPGKPSSDQAELEPESFLMLECYLRLITRLCTASAAARQFLFQHPSFHLTELLFQLASSSIEPRLKACAFATLRSLLTHKTKEVGEYLWASLDVWISGGHSPGSNLPKTSTAVSISASSIERILRGLGTGFEEPNSFIQLLHALVLPYEDGTGLHDGLPFPENLGASSRMPGIDPYVDFALGQVFGAQTSELNDIVQVRLLQLTCLEFIATCLDTFNEDLVVFANRSNITVDNAIHASNLQTYVLLHPFSRVMEWMFNEKVMNALFATVHQDIADVGSAAPDSPLILCLLRGIHVLTSILDLQPTYLDIVRPLVKLQSTHRRVPVSNAAFASFEDGILNHLAIIPDLGLYCGAGHPELVIVSLRLLEKLSASPKLASAPSIGLGRRPDRNKAIAALEANGDAETVSKTLLQEMVSDIDINQGPASSTYIIKLQILDFLVSCLKASTGQPTIGHLLLGFQCNNNVLDVDPNSSFNHGVSLFHTVLGIVQETPIGEEPGIISSWLVSLKYKALQVLHQLWQAPLSSNLTMIEMRASQSLFIMFSNHDLILPEVLWDGKSLADPDFLLSPAASCLSEFLSQRALILQYVSTELRQVSRSHSPSLKKRIFETLLGSTTAENGEQVENPSVFDLFEFVELEYNRPGTVPQLPWFPDMDLDVCLDVEDDSLSTYNIARVRELLLLRRAELVNEKILENPQDAALVDAQAEELINFCTIDNQVKLFWASRLRLLRSWVQLVLLMIETGDFEGSDKTSFILRTLRTILPSLENKLENTEESMELAKLARSLVFSLDFDSESFRQGDMRDLVSDRLFHLFQVSLRAITSLGANPPLKEIFYTISYRYLTGMSDVSGISGVYRRHSTQTIKAAGERFIDLVCDDAHAGEPVCRISALLLLSALVKMARQDNSRYIIESLGRLNFIGILVDSIRNMASDLRETSREDVGLQLSYIHAKLALLLHISQSRFGATAVLNAGLFHSIKVSGLFVIDPDLGVDIDAPDAVEKHYELLGAVMRVICTVILSRGPQNEQTLEQGRRFLADNRLSTLAVLKKSAGLGIGADGSTKSIDELADSYMLLMSVTGFLDFEETTQTQPALKAFT</sequence>
<dbReference type="Pfam" id="PF11894">
    <property type="entry name" value="Nup192"/>
    <property type="match status" value="1"/>
</dbReference>
<protein>
    <recommendedName>
        <fullName evidence="8">Nucleoporin</fullName>
    </recommendedName>
</protein>
<dbReference type="GO" id="GO:0044611">
    <property type="term" value="C:nuclear pore inner ring"/>
    <property type="evidence" value="ECO:0007669"/>
    <property type="project" value="TreeGrafter"/>
</dbReference>
<evidence type="ECO:0000256" key="2">
    <source>
        <dbReference type="ARBA" id="ARBA00005892"/>
    </source>
</evidence>
<feature type="coiled-coil region" evidence="5">
    <location>
        <begin position="1311"/>
        <end position="1338"/>
    </location>
</feature>
<evidence type="ECO:0000256" key="4">
    <source>
        <dbReference type="ARBA" id="ARBA00023242"/>
    </source>
</evidence>
<dbReference type="GO" id="GO:0006999">
    <property type="term" value="P:nuclear pore organization"/>
    <property type="evidence" value="ECO:0007669"/>
    <property type="project" value="TreeGrafter"/>
</dbReference>
<dbReference type="GeneID" id="36570909"/>
<organism evidence="6 7">
    <name type="scientific">Amorphotheca resinae ATCC 22711</name>
    <dbReference type="NCBI Taxonomy" id="857342"/>
    <lineage>
        <taxon>Eukaryota</taxon>
        <taxon>Fungi</taxon>
        <taxon>Dikarya</taxon>
        <taxon>Ascomycota</taxon>
        <taxon>Pezizomycotina</taxon>
        <taxon>Leotiomycetes</taxon>
        <taxon>Helotiales</taxon>
        <taxon>Amorphothecaceae</taxon>
        <taxon>Amorphotheca</taxon>
    </lineage>
</organism>
<gene>
    <name evidence="6" type="ORF">M430DRAFT_143476</name>
</gene>
<dbReference type="InterPro" id="IPR021827">
    <property type="entry name" value="Nup186/Nup192/Nup205"/>
</dbReference>
<dbReference type="InParanoid" id="A0A2T3AWB7"/>
<dbReference type="FunCoup" id="A0A2T3AWB7">
    <property type="interactions" value="145"/>
</dbReference>
<dbReference type="Proteomes" id="UP000241818">
    <property type="component" value="Unassembled WGS sequence"/>
</dbReference>
<comment type="subcellular location">
    <subcellularLocation>
        <location evidence="1">Nucleus</location>
    </subcellularLocation>
</comment>
<keyword evidence="7" id="KW-1185">Reference proteome</keyword>
<evidence type="ECO:0000313" key="7">
    <source>
        <dbReference type="Proteomes" id="UP000241818"/>
    </source>
</evidence>
<keyword evidence="5" id="KW-0175">Coiled coil</keyword>
<dbReference type="EMBL" id="KZ679014">
    <property type="protein sequence ID" value="PSS12976.1"/>
    <property type="molecule type" value="Genomic_DNA"/>
</dbReference>
<keyword evidence="3" id="KW-0813">Transport</keyword>
<evidence type="ECO:0000256" key="3">
    <source>
        <dbReference type="ARBA" id="ARBA00022448"/>
    </source>
</evidence>
<dbReference type="STRING" id="857342.A0A2T3AWB7"/>
<keyword evidence="4" id="KW-0539">Nucleus</keyword>
<dbReference type="PANTHER" id="PTHR31344:SF0">
    <property type="entry name" value="NUCLEAR PORE COMPLEX PROTEIN NUP205"/>
    <property type="match status" value="1"/>
</dbReference>
<evidence type="ECO:0000256" key="1">
    <source>
        <dbReference type="ARBA" id="ARBA00004123"/>
    </source>
</evidence>
<reference evidence="6 7" key="1">
    <citation type="journal article" date="2018" name="New Phytol.">
        <title>Comparative genomics and transcriptomics depict ericoid mycorrhizal fungi as versatile saprotrophs and plant mutualists.</title>
        <authorList>
            <person name="Martino E."/>
            <person name="Morin E."/>
            <person name="Grelet G.A."/>
            <person name="Kuo A."/>
            <person name="Kohler A."/>
            <person name="Daghino S."/>
            <person name="Barry K.W."/>
            <person name="Cichocki N."/>
            <person name="Clum A."/>
            <person name="Dockter R.B."/>
            <person name="Hainaut M."/>
            <person name="Kuo R.C."/>
            <person name="LaButti K."/>
            <person name="Lindahl B.D."/>
            <person name="Lindquist E.A."/>
            <person name="Lipzen A."/>
            <person name="Khouja H.R."/>
            <person name="Magnuson J."/>
            <person name="Murat C."/>
            <person name="Ohm R.A."/>
            <person name="Singer S.W."/>
            <person name="Spatafora J.W."/>
            <person name="Wang M."/>
            <person name="Veneault-Fourrey C."/>
            <person name="Henrissat B."/>
            <person name="Grigoriev I.V."/>
            <person name="Martin F.M."/>
            <person name="Perotto S."/>
        </authorList>
    </citation>
    <scope>NUCLEOTIDE SEQUENCE [LARGE SCALE GENOMIC DNA]</scope>
    <source>
        <strain evidence="6 7">ATCC 22711</strain>
    </source>
</reference>
<evidence type="ECO:0000256" key="5">
    <source>
        <dbReference type="SAM" id="Coils"/>
    </source>
</evidence>
<proteinExistence type="inferred from homology"/>
<dbReference type="GO" id="GO:0017056">
    <property type="term" value="F:structural constituent of nuclear pore"/>
    <property type="evidence" value="ECO:0007669"/>
    <property type="project" value="TreeGrafter"/>
</dbReference>
<accession>A0A2T3AWB7</accession>
<dbReference type="PANTHER" id="PTHR31344">
    <property type="entry name" value="NUCLEAR PORE COMPLEX PROTEIN NUP205"/>
    <property type="match status" value="1"/>
</dbReference>
<comment type="similarity">
    <text evidence="2">Belongs to the NUP186/NUP192/NUP205 family.</text>
</comment>
<evidence type="ECO:0008006" key="8">
    <source>
        <dbReference type="Google" id="ProtNLM"/>
    </source>
</evidence>
<name>A0A2T3AWB7_AMORE</name>
<dbReference type="OrthoDB" id="2019644at2759"/>
<evidence type="ECO:0000313" key="6">
    <source>
        <dbReference type="EMBL" id="PSS12976.1"/>
    </source>
</evidence>